<sequence length="244" mass="27262">MSNSPQTEDVIDLTNEPDSPEDQRRTQNGDSRTTPRLPRFGRDIMAEVVDLEEEPEEIIEVDSPSSPEVQFVGATVRQSESVPAPPPRNQGFIGANLWDFIRLQRQMAPHHLMSRGESFRQEIAWRARDLQRRPPHEVDMFLLGAAEEAIDLEDAMDLAIVGDRSLRIEYPASGLTSDRGSRQSSYKPPSPPPDGFTRSAGEDDLVVCPNCDEELGTGDDIKHQIWVAKPCGHVRVTFLSYVGT</sequence>
<dbReference type="OrthoDB" id="2398441at2759"/>
<keyword evidence="3" id="KW-1185">Reference proteome</keyword>
<dbReference type="Proteomes" id="UP000215305">
    <property type="component" value="Unassembled WGS sequence"/>
</dbReference>
<feature type="compositionally biased region" description="Polar residues" evidence="1">
    <location>
        <begin position="174"/>
        <end position="187"/>
    </location>
</feature>
<feature type="region of interest" description="Disordered" evidence="1">
    <location>
        <begin position="172"/>
        <end position="201"/>
    </location>
</feature>
<feature type="region of interest" description="Disordered" evidence="1">
    <location>
        <begin position="1"/>
        <end position="41"/>
    </location>
</feature>
<gene>
    <name evidence="2" type="ORF">CDV56_104647</name>
</gene>
<evidence type="ECO:0000256" key="1">
    <source>
        <dbReference type="SAM" id="MobiDB-lite"/>
    </source>
</evidence>
<evidence type="ECO:0000313" key="2">
    <source>
        <dbReference type="EMBL" id="RHZ66478.1"/>
    </source>
</evidence>
<evidence type="ECO:0000313" key="3">
    <source>
        <dbReference type="Proteomes" id="UP000215305"/>
    </source>
</evidence>
<dbReference type="GeneID" id="38126621"/>
<dbReference type="GO" id="GO:0033768">
    <property type="term" value="C:SUMO-targeted ubiquitin ligase complex"/>
    <property type="evidence" value="ECO:0007669"/>
    <property type="project" value="TreeGrafter"/>
</dbReference>
<dbReference type="PANTHER" id="PTHR28042:SF1">
    <property type="entry name" value="E3 UBIQUITIN-PROTEIN LIGASE COMPLEX SLX5-SLX8 SUBUNIT SLX5"/>
    <property type="match status" value="1"/>
</dbReference>
<reference evidence="2" key="1">
    <citation type="submission" date="2018-08" db="EMBL/GenBank/DDBJ databases">
        <title>Draft genome sequence of azole-resistant Aspergillus thermomutatus (Neosartorya pseudofischeri) strain HMR AF 39, isolated from a human nasal aspirate.</title>
        <authorList>
            <person name="Parent-Michaud M."/>
            <person name="Dufresne P.J."/>
            <person name="Fournier E."/>
            <person name="Martineau C."/>
            <person name="Moreira S."/>
            <person name="Perkins V."/>
            <person name="De Repentigny L."/>
            <person name="Dufresne S.F."/>
        </authorList>
    </citation>
    <scope>NUCLEOTIDE SEQUENCE [LARGE SCALE GENOMIC DNA]</scope>
    <source>
        <strain evidence="2">HMR AF 39</strain>
    </source>
</reference>
<dbReference type="InterPro" id="IPR038886">
    <property type="entry name" value="E3_SLX5/Rfp1"/>
</dbReference>
<comment type="caution">
    <text evidence="2">The sequence shown here is derived from an EMBL/GenBank/DDBJ whole genome shotgun (WGS) entry which is preliminary data.</text>
</comment>
<dbReference type="AlphaFoldDB" id="A0A397HWU5"/>
<dbReference type="GO" id="GO:0004842">
    <property type="term" value="F:ubiquitin-protein transferase activity"/>
    <property type="evidence" value="ECO:0007669"/>
    <property type="project" value="TreeGrafter"/>
</dbReference>
<dbReference type="VEuPathDB" id="FungiDB:CDV56_104647"/>
<dbReference type="RefSeq" id="XP_026618256.1">
    <property type="nucleotide sequence ID" value="XM_026758266.1"/>
</dbReference>
<proteinExistence type="predicted"/>
<name>A0A397HWU5_ASPTH</name>
<organism evidence="2 3">
    <name type="scientific">Aspergillus thermomutatus</name>
    <name type="common">Neosartorya pseudofischeri</name>
    <dbReference type="NCBI Taxonomy" id="41047"/>
    <lineage>
        <taxon>Eukaryota</taxon>
        <taxon>Fungi</taxon>
        <taxon>Dikarya</taxon>
        <taxon>Ascomycota</taxon>
        <taxon>Pezizomycotina</taxon>
        <taxon>Eurotiomycetes</taxon>
        <taxon>Eurotiomycetidae</taxon>
        <taxon>Eurotiales</taxon>
        <taxon>Aspergillaceae</taxon>
        <taxon>Aspergillus</taxon>
        <taxon>Aspergillus subgen. Fumigati</taxon>
    </lineage>
</organism>
<protein>
    <submittedName>
        <fullName evidence="2">Uncharacterized protein</fullName>
    </submittedName>
</protein>
<dbReference type="PANTHER" id="PTHR28042">
    <property type="entry name" value="E3 UBIQUITIN-PROTEIN LIGASE COMPLEX SLX5-SLX8 SUBUNIT SLX5"/>
    <property type="match status" value="1"/>
</dbReference>
<dbReference type="EMBL" id="NKHU02000011">
    <property type="protein sequence ID" value="RHZ66478.1"/>
    <property type="molecule type" value="Genomic_DNA"/>
</dbReference>
<accession>A0A397HWU5</accession>
<dbReference type="STRING" id="41047.A0A397HWU5"/>